<reference evidence="1" key="1">
    <citation type="journal article" date="2021" name="Proc. Natl. Acad. Sci. U.S.A.">
        <title>A Catalog of Tens of Thousands of Viruses from Human Metagenomes Reveals Hidden Associations with Chronic Diseases.</title>
        <authorList>
            <person name="Tisza M.J."/>
            <person name="Buck C.B."/>
        </authorList>
    </citation>
    <scope>NUCLEOTIDE SEQUENCE</scope>
    <source>
        <strain evidence="1">Ctshb19</strain>
    </source>
</reference>
<proteinExistence type="predicted"/>
<sequence length="56" mass="6274">MAKNSNVSVVDFKHPRDAQGNIILHASVKELAKKIEQDAYDKALAQVLARAEKLNW</sequence>
<dbReference type="EMBL" id="BK016086">
    <property type="protein sequence ID" value="DAF93460.1"/>
    <property type="molecule type" value="Genomic_DNA"/>
</dbReference>
<accession>A0A8S5UGA4</accession>
<name>A0A8S5UGA4_9CAUD</name>
<protein>
    <submittedName>
        <fullName evidence="1">Uncharacterized protein</fullName>
    </submittedName>
</protein>
<organism evidence="1">
    <name type="scientific">Myoviridae sp. ctshb19</name>
    <dbReference type="NCBI Taxonomy" id="2825194"/>
    <lineage>
        <taxon>Viruses</taxon>
        <taxon>Duplodnaviria</taxon>
        <taxon>Heunggongvirae</taxon>
        <taxon>Uroviricota</taxon>
        <taxon>Caudoviricetes</taxon>
    </lineage>
</organism>
<evidence type="ECO:0000313" key="1">
    <source>
        <dbReference type="EMBL" id="DAF93460.1"/>
    </source>
</evidence>